<dbReference type="EMBL" id="KN549369">
    <property type="protein sequence ID" value="KHJ98003.1"/>
    <property type="molecule type" value="Genomic_DNA"/>
</dbReference>
<dbReference type="InterPro" id="IPR051064">
    <property type="entry name" value="SEC14/CRAL-TRIO_domain"/>
</dbReference>
<dbReference type="InterPro" id="IPR036865">
    <property type="entry name" value="CRAL-TRIO_dom_sf"/>
</dbReference>
<organism evidence="2 3">
    <name type="scientific">Oesophagostomum dentatum</name>
    <name type="common">Nodular worm</name>
    <dbReference type="NCBI Taxonomy" id="61180"/>
    <lineage>
        <taxon>Eukaryota</taxon>
        <taxon>Metazoa</taxon>
        <taxon>Ecdysozoa</taxon>
        <taxon>Nematoda</taxon>
        <taxon>Chromadorea</taxon>
        <taxon>Rhabditida</taxon>
        <taxon>Rhabditina</taxon>
        <taxon>Rhabditomorpha</taxon>
        <taxon>Strongyloidea</taxon>
        <taxon>Strongylidae</taxon>
        <taxon>Oesophagostomum</taxon>
    </lineage>
</organism>
<proteinExistence type="predicted"/>
<dbReference type="PANTHER" id="PTHR23324">
    <property type="entry name" value="SEC14 RELATED PROTEIN"/>
    <property type="match status" value="1"/>
</dbReference>
<dbReference type="Gene3D" id="3.40.525.10">
    <property type="entry name" value="CRAL-TRIO lipid binding domain"/>
    <property type="match status" value="1"/>
</dbReference>
<gene>
    <name evidence="2" type="ORF">OESDEN_02012</name>
</gene>
<accession>A0A0B1TKB6</accession>
<dbReference type="AlphaFoldDB" id="A0A0B1TKB6"/>
<dbReference type="Proteomes" id="UP000053660">
    <property type="component" value="Unassembled WGS sequence"/>
</dbReference>
<evidence type="ECO:0000313" key="3">
    <source>
        <dbReference type="Proteomes" id="UP000053660"/>
    </source>
</evidence>
<keyword evidence="3" id="KW-1185">Reference proteome</keyword>
<reference evidence="2 3" key="1">
    <citation type="submission" date="2014-03" db="EMBL/GenBank/DDBJ databases">
        <title>Draft genome of the hookworm Oesophagostomum dentatum.</title>
        <authorList>
            <person name="Mitreva M."/>
        </authorList>
    </citation>
    <scope>NUCLEOTIDE SEQUENCE [LARGE SCALE GENOMIC DNA]</scope>
    <source>
        <strain evidence="2 3">OD-Hann</strain>
    </source>
</reference>
<sequence length="120" mass="13656">MVESRLSSSGAQEKILKFRKAEQATGRKLGAKIIIDLDEFSMDVLYPPALSAYLNLLTILQKLFPDFGRHIYLINCPMMIKTVYAMVQPVLSKQTREKVTFLGSDWKDFLVNEVSLLNKS</sequence>
<dbReference type="PROSITE" id="PS50191">
    <property type="entry name" value="CRAL_TRIO"/>
    <property type="match status" value="1"/>
</dbReference>
<dbReference type="CDD" id="cd00170">
    <property type="entry name" value="SEC14"/>
    <property type="match status" value="1"/>
</dbReference>
<dbReference type="InterPro" id="IPR001251">
    <property type="entry name" value="CRAL-TRIO_dom"/>
</dbReference>
<dbReference type="PANTHER" id="PTHR23324:SF7">
    <property type="entry name" value="CRAL-TRIO DOMAIN-CONTAINING PROTEIN"/>
    <property type="match status" value="1"/>
</dbReference>
<dbReference type="SUPFAM" id="SSF52087">
    <property type="entry name" value="CRAL/TRIO domain"/>
    <property type="match status" value="1"/>
</dbReference>
<protein>
    <recommendedName>
        <fullName evidence="1">CRAL-TRIO domain-containing protein</fullName>
    </recommendedName>
</protein>
<evidence type="ECO:0000259" key="1">
    <source>
        <dbReference type="PROSITE" id="PS50191"/>
    </source>
</evidence>
<dbReference type="GO" id="GO:0005737">
    <property type="term" value="C:cytoplasm"/>
    <property type="evidence" value="ECO:0007669"/>
    <property type="project" value="TreeGrafter"/>
</dbReference>
<name>A0A0B1TKB6_OESDE</name>
<feature type="domain" description="CRAL-TRIO" evidence="1">
    <location>
        <begin position="1"/>
        <end position="120"/>
    </location>
</feature>
<evidence type="ECO:0000313" key="2">
    <source>
        <dbReference type="EMBL" id="KHJ98003.1"/>
    </source>
</evidence>
<dbReference type="Pfam" id="PF00650">
    <property type="entry name" value="CRAL_TRIO"/>
    <property type="match status" value="1"/>
</dbReference>
<dbReference type="OrthoDB" id="1434354at2759"/>